<dbReference type="RefSeq" id="WP_338235956.1">
    <property type="nucleotide sequence ID" value="NZ_BQKE01000001.1"/>
</dbReference>
<evidence type="ECO:0000259" key="2">
    <source>
        <dbReference type="Pfam" id="PF01648"/>
    </source>
</evidence>
<dbReference type="GO" id="GO:0008897">
    <property type="term" value="F:holo-[acyl-carrier-protein] synthase activity"/>
    <property type="evidence" value="ECO:0007669"/>
    <property type="project" value="InterPro"/>
</dbReference>
<organism evidence="3 4">
    <name type="scientific">Persicobacter diffluens</name>
    <dbReference type="NCBI Taxonomy" id="981"/>
    <lineage>
        <taxon>Bacteria</taxon>
        <taxon>Pseudomonadati</taxon>
        <taxon>Bacteroidota</taxon>
        <taxon>Cytophagia</taxon>
        <taxon>Cytophagales</taxon>
        <taxon>Persicobacteraceae</taxon>
        <taxon>Persicobacter</taxon>
    </lineage>
</organism>
<proteinExistence type="predicted"/>
<dbReference type="Gene3D" id="3.90.470.20">
    <property type="entry name" value="4'-phosphopantetheinyl transferase domain"/>
    <property type="match status" value="1"/>
</dbReference>
<dbReference type="Proteomes" id="UP001310022">
    <property type="component" value="Unassembled WGS sequence"/>
</dbReference>
<gene>
    <name evidence="3" type="ORF">PEDI_06400</name>
</gene>
<dbReference type="InterPro" id="IPR037143">
    <property type="entry name" value="4-PPantetheinyl_Trfase_dom_sf"/>
</dbReference>
<evidence type="ECO:0000313" key="4">
    <source>
        <dbReference type="Proteomes" id="UP001310022"/>
    </source>
</evidence>
<accession>A0AAN5AKP5</accession>
<dbReference type="SUPFAM" id="SSF56214">
    <property type="entry name" value="4'-phosphopantetheinyl transferase"/>
    <property type="match status" value="2"/>
</dbReference>
<name>A0AAN5AKP5_9BACT</name>
<comment type="caution">
    <text evidence="3">The sequence shown here is derived from an EMBL/GenBank/DDBJ whole genome shotgun (WGS) entry which is preliminary data.</text>
</comment>
<reference evidence="3 4" key="1">
    <citation type="submission" date="2021-12" db="EMBL/GenBank/DDBJ databases">
        <title>Genome sequencing of bacteria with rrn-lacking chromosome and rrn-plasmid.</title>
        <authorList>
            <person name="Anda M."/>
            <person name="Iwasaki W."/>
        </authorList>
    </citation>
    <scope>NUCLEOTIDE SEQUENCE [LARGE SCALE GENOMIC DNA]</scope>
    <source>
        <strain evidence="3 4">NBRC 15940</strain>
    </source>
</reference>
<sequence length="207" mass="23551">MPIAKIEKLKENLFYSLWEISEQESLDTQLFPELERIRHASRRRESLAARMALLALLEEKGVDFRGLIVNENRKPFLKGGAGHISLTHGGQWAASAFYSQGPVGMDIEKISEKPVRVAERFCSEGELEYAAGRKEYLTTLWTIKEAVYKWYGLGGVDFQKHILVPGFQFEPTGGELDVMLDFKQLKIQLKICYFQVGDAILTVCYQA</sequence>
<evidence type="ECO:0000256" key="1">
    <source>
        <dbReference type="ARBA" id="ARBA00022679"/>
    </source>
</evidence>
<dbReference type="AlphaFoldDB" id="A0AAN5AKP5"/>
<dbReference type="InterPro" id="IPR008278">
    <property type="entry name" value="4-PPantetheinyl_Trfase_dom"/>
</dbReference>
<dbReference type="EMBL" id="BQKE01000001">
    <property type="protein sequence ID" value="GJM60088.1"/>
    <property type="molecule type" value="Genomic_DNA"/>
</dbReference>
<keyword evidence="1" id="KW-0808">Transferase</keyword>
<protein>
    <recommendedName>
        <fullName evidence="2">4'-phosphopantetheinyl transferase domain-containing protein</fullName>
    </recommendedName>
</protein>
<keyword evidence="4" id="KW-1185">Reference proteome</keyword>
<evidence type="ECO:0000313" key="3">
    <source>
        <dbReference type="EMBL" id="GJM60088.1"/>
    </source>
</evidence>
<dbReference type="Pfam" id="PF01648">
    <property type="entry name" value="ACPS"/>
    <property type="match status" value="1"/>
</dbReference>
<feature type="domain" description="4'-phosphopantetheinyl transferase" evidence="2">
    <location>
        <begin position="102"/>
        <end position="159"/>
    </location>
</feature>
<dbReference type="GO" id="GO:0000287">
    <property type="term" value="F:magnesium ion binding"/>
    <property type="evidence" value="ECO:0007669"/>
    <property type="project" value="InterPro"/>
</dbReference>